<dbReference type="Proteomes" id="UP000580718">
    <property type="component" value="Unassembled WGS sequence"/>
</dbReference>
<dbReference type="EMBL" id="JACIBU010000001">
    <property type="protein sequence ID" value="MBB3674440.1"/>
    <property type="molecule type" value="Genomic_DNA"/>
</dbReference>
<name>A0A839XS23_9ACTN</name>
<reference evidence="1 2" key="1">
    <citation type="submission" date="2020-08" db="EMBL/GenBank/DDBJ databases">
        <title>Sequencing the genomes of 1000 actinobacteria strains.</title>
        <authorList>
            <person name="Klenk H.-P."/>
        </authorList>
    </citation>
    <scope>NUCLEOTIDE SEQUENCE [LARGE SCALE GENOMIC DNA]</scope>
    <source>
        <strain evidence="1 2">DSM 16678</strain>
    </source>
</reference>
<evidence type="ECO:0000313" key="1">
    <source>
        <dbReference type="EMBL" id="MBB3674440.1"/>
    </source>
</evidence>
<proteinExistence type="predicted"/>
<gene>
    <name evidence="1" type="ORF">FHX36_000175</name>
</gene>
<protein>
    <submittedName>
        <fullName evidence="1">Putative membrane protein</fullName>
    </submittedName>
</protein>
<dbReference type="RefSeq" id="WP_183513424.1">
    <property type="nucleotide sequence ID" value="NZ_JACIBU010000001.1"/>
</dbReference>
<dbReference type="AlphaFoldDB" id="A0A839XS23"/>
<organism evidence="1 2">
    <name type="scientific">Modestobacter versicolor</name>
    <dbReference type="NCBI Taxonomy" id="429133"/>
    <lineage>
        <taxon>Bacteria</taxon>
        <taxon>Bacillati</taxon>
        <taxon>Actinomycetota</taxon>
        <taxon>Actinomycetes</taxon>
        <taxon>Geodermatophilales</taxon>
        <taxon>Geodermatophilaceae</taxon>
        <taxon>Modestobacter</taxon>
    </lineage>
</organism>
<evidence type="ECO:0000313" key="2">
    <source>
        <dbReference type="Proteomes" id="UP000580718"/>
    </source>
</evidence>
<sequence length="318" mass="31425">MTGTFSRGLVAGAAGTAALHAVTYLDMALRGRPASTVPEQLVDAVADATGTAVPGHGSTRDARRRGLGELAGIANGVGLGVVFSLVRSAGVRMPFPVGAVVKGAAAMAATDVPVAALGVSDPRRWSREDWIADAVPHLAYGAVAQAVVSSIPTPKERVLPRQKATGGLVGRSLLLGVAAGGRSSLGIAGPTLSAADTGAVKKLASLASLAGELYADKQPATPERTSAGALPARLASGAGGGALLARRQGANAALPVLAGIAGSAAGSFGGLAWRKWAGARVPDLQAALVEDGAALLLAAVACLPGRRRSTRLTLVPAG</sequence>
<accession>A0A839XS23</accession>
<comment type="caution">
    <text evidence="1">The sequence shown here is derived from an EMBL/GenBank/DDBJ whole genome shotgun (WGS) entry which is preliminary data.</text>
</comment>